<evidence type="ECO:0000313" key="3">
    <source>
        <dbReference type="Proteomes" id="UP000712600"/>
    </source>
</evidence>
<protein>
    <submittedName>
        <fullName evidence="2">Uncharacterized protein</fullName>
    </submittedName>
</protein>
<dbReference type="Proteomes" id="UP000712600">
    <property type="component" value="Unassembled WGS sequence"/>
</dbReference>
<feature type="region of interest" description="Disordered" evidence="1">
    <location>
        <begin position="248"/>
        <end position="274"/>
    </location>
</feature>
<sequence>MGRRCRQAREGVKQDPKVVRPDRTERDERPSPIPTKDSGNRSRGRYQNRPIEKAEGMLASAWRDISHLSVSRPELINVLSHKTEDCIALRIEVNELLKKGHLREFLSEKAHSHLSKGTMGKPTEAAPTLPPRQDQRIHDPVKIVVPCAVSVVEWPIPPDRSMHLDSYSGLFDDHQHATASQRGLRFRHEVNKGPAEAASIDSERIPSNATNKPESINTFTPTSIDTHRVSEQKEYKVCQKFFDGGTPRDQISLGERRGGIGRRGKGSRAILSYH</sequence>
<dbReference type="AlphaFoldDB" id="A0A8S9RLF0"/>
<feature type="region of interest" description="Disordered" evidence="1">
    <location>
        <begin position="1"/>
        <end position="50"/>
    </location>
</feature>
<dbReference type="EMBL" id="QGKX02000095">
    <property type="protein sequence ID" value="KAF3574078.1"/>
    <property type="molecule type" value="Genomic_DNA"/>
</dbReference>
<feature type="compositionally biased region" description="Basic and acidic residues" evidence="1">
    <location>
        <begin position="7"/>
        <end position="30"/>
    </location>
</feature>
<feature type="region of interest" description="Disordered" evidence="1">
    <location>
        <begin position="111"/>
        <end position="134"/>
    </location>
</feature>
<gene>
    <name evidence="2" type="ORF">F2Q69_00059534</name>
</gene>
<name>A0A8S9RLF0_BRACR</name>
<evidence type="ECO:0000256" key="1">
    <source>
        <dbReference type="SAM" id="MobiDB-lite"/>
    </source>
</evidence>
<organism evidence="2 3">
    <name type="scientific">Brassica cretica</name>
    <name type="common">Mustard</name>
    <dbReference type="NCBI Taxonomy" id="69181"/>
    <lineage>
        <taxon>Eukaryota</taxon>
        <taxon>Viridiplantae</taxon>
        <taxon>Streptophyta</taxon>
        <taxon>Embryophyta</taxon>
        <taxon>Tracheophyta</taxon>
        <taxon>Spermatophyta</taxon>
        <taxon>Magnoliopsida</taxon>
        <taxon>eudicotyledons</taxon>
        <taxon>Gunneridae</taxon>
        <taxon>Pentapetalae</taxon>
        <taxon>rosids</taxon>
        <taxon>malvids</taxon>
        <taxon>Brassicales</taxon>
        <taxon>Brassicaceae</taxon>
        <taxon>Brassiceae</taxon>
        <taxon>Brassica</taxon>
    </lineage>
</organism>
<comment type="caution">
    <text evidence="2">The sequence shown here is derived from an EMBL/GenBank/DDBJ whole genome shotgun (WGS) entry which is preliminary data.</text>
</comment>
<evidence type="ECO:0000313" key="2">
    <source>
        <dbReference type="EMBL" id="KAF3574078.1"/>
    </source>
</evidence>
<accession>A0A8S9RLF0</accession>
<proteinExistence type="predicted"/>
<reference evidence="2" key="1">
    <citation type="submission" date="2019-12" db="EMBL/GenBank/DDBJ databases">
        <title>Genome sequencing and annotation of Brassica cretica.</title>
        <authorList>
            <person name="Studholme D.J."/>
            <person name="Sarris P."/>
        </authorList>
    </citation>
    <scope>NUCLEOTIDE SEQUENCE</scope>
    <source>
        <strain evidence="2">PFS-109/04</strain>
        <tissue evidence="2">Leaf</tissue>
    </source>
</reference>